<dbReference type="GO" id="GO:0031265">
    <property type="term" value="C:CD95 death-inducing signaling complex"/>
    <property type="evidence" value="ECO:0007669"/>
    <property type="project" value="TreeGrafter"/>
</dbReference>
<evidence type="ECO:0000313" key="3">
    <source>
        <dbReference type="Proteomes" id="UP001374579"/>
    </source>
</evidence>
<dbReference type="GO" id="GO:0005123">
    <property type="term" value="F:death receptor binding"/>
    <property type="evidence" value="ECO:0007669"/>
    <property type="project" value="TreeGrafter"/>
</dbReference>
<comment type="caution">
    <text evidence="2">The sequence shown here is derived from an EMBL/GenBank/DDBJ whole genome shotgun (WGS) entry which is preliminary data.</text>
</comment>
<dbReference type="PROSITE" id="PS50017">
    <property type="entry name" value="DEATH_DOMAIN"/>
    <property type="match status" value="1"/>
</dbReference>
<sequence>MGVYSSSFVVTPQSSNAVSGYSHPSKANWITAHAISTELSIAEVERLWLRFQQMGCNADGVLKPEAINTPALSSDVFMKNIMKYFKNPDGTITFETFLRALKWCETQDLRQKARGIFQMLNNGNPIPKDLFGKIMSRVYPNDRPEEVKRVTESFFKTVDKRNRGQLEENDFVETVMSLPTDSATSILNFHILPETMRENVHRELPEFSNRQSNVGGYTPNPYPSPASMRPPSMDQMGAQVPPDVVLREIAEKVHRRDWDMLANSLGFLSEDVENYRLQNPSSGSQQVLEMLKDWKMREGRQAQSHVLERALRDNGMTDASLLLAP</sequence>
<dbReference type="Proteomes" id="UP001374579">
    <property type="component" value="Unassembled WGS sequence"/>
</dbReference>
<dbReference type="GO" id="GO:0089720">
    <property type="term" value="F:caspase binding"/>
    <property type="evidence" value="ECO:0007669"/>
    <property type="project" value="TreeGrafter"/>
</dbReference>
<evidence type="ECO:0000259" key="1">
    <source>
        <dbReference type="PROSITE" id="PS50017"/>
    </source>
</evidence>
<name>A0AAN9BWM9_9CAEN</name>
<dbReference type="Pfam" id="PF00531">
    <property type="entry name" value="Death"/>
    <property type="match status" value="1"/>
</dbReference>
<dbReference type="SMART" id="SM00005">
    <property type="entry name" value="DEATH"/>
    <property type="match status" value="1"/>
</dbReference>
<dbReference type="InterPro" id="IPR011029">
    <property type="entry name" value="DEATH-like_dom_sf"/>
</dbReference>
<accession>A0AAN9BWM9</accession>
<dbReference type="SUPFAM" id="SSF47986">
    <property type="entry name" value="DEATH domain"/>
    <property type="match status" value="1"/>
</dbReference>
<keyword evidence="3" id="KW-1185">Reference proteome</keyword>
<dbReference type="EMBL" id="JBAMIC010000002">
    <property type="protein sequence ID" value="KAK7113198.1"/>
    <property type="molecule type" value="Genomic_DNA"/>
</dbReference>
<dbReference type="InterPro" id="IPR011992">
    <property type="entry name" value="EF-hand-dom_pair"/>
</dbReference>
<dbReference type="PANTHER" id="PTHR15077:SF10">
    <property type="entry name" value="FAS-ASSOCIATED DEATH DOMAIN PROTEIN"/>
    <property type="match status" value="1"/>
</dbReference>
<dbReference type="InterPro" id="IPR016729">
    <property type="entry name" value="FADD"/>
</dbReference>
<gene>
    <name evidence="2" type="ORF">V1264_012534</name>
</gene>
<organism evidence="2 3">
    <name type="scientific">Littorina saxatilis</name>
    <dbReference type="NCBI Taxonomy" id="31220"/>
    <lineage>
        <taxon>Eukaryota</taxon>
        <taxon>Metazoa</taxon>
        <taxon>Spiralia</taxon>
        <taxon>Lophotrochozoa</taxon>
        <taxon>Mollusca</taxon>
        <taxon>Gastropoda</taxon>
        <taxon>Caenogastropoda</taxon>
        <taxon>Littorinimorpha</taxon>
        <taxon>Littorinoidea</taxon>
        <taxon>Littorinidae</taxon>
        <taxon>Littorina</taxon>
    </lineage>
</organism>
<dbReference type="SUPFAM" id="SSF47473">
    <property type="entry name" value="EF-hand"/>
    <property type="match status" value="1"/>
</dbReference>
<dbReference type="PANTHER" id="PTHR15077">
    <property type="entry name" value="FAS-ASSOCIATING DEATH DOMAIN-CONTAINING PROTEIN FADD"/>
    <property type="match status" value="1"/>
</dbReference>
<dbReference type="Gene3D" id="1.10.238.10">
    <property type="entry name" value="EF-hand"/>
    <property type="match status" value="1"/>
</dbReference>
<proteinExistence type="predicted"/>
<evidence type="ECO:0000313" key="2">
    <source>
        <dbReference type="EMBL" id="KAK7113198.1"/>
    </source>
</evidence>
<dbReference type="CDD" id="cd01670">
    <property type="entry name" value="Death"/>
    <property type="match status" value="1"/>
</dbReference>
<protein>
    <recommendedName>
        <fullName evidence="1">Death domain-containing protein</fullName>
    </recommendedName>
</protein>
<dbReference type="GO" id="GO:0045089">
    <property type="term" value="P:positive regulation of innate immune response"/>
    <property type="evidence" value="ECO:0007669"/>
    <property type="project" value="TreeGrafter"/>
</dbReference>
<reference evidence="2 3" key="1">
    <citation type="submission" date="2024-02" db="EMBL/GenBank/DDBJ databases">
        <title>Chromosome-scale genome assembly of the rough periwinkle Littorina saxatilis.</title>
        <authorList>
            <person name="De Jode A."/>
            <person name="Faria R."/>
            <person name="Formenti G."/>
            <person name="Sims Y."/>
            <person name="Smith T.P."/>
            <person name="Tracey A."/>
            <person name="Wood J.M.D."/>
            <person name="Zagrodzka Z.B."/>
            <person name="Johannesson K."/>
            <person name="Butlin R.K."/>
            <person name="Leder E.H."/>
        </authorList>
    </citation>
    <scope>NUCLEOTIDE SEQUENCE [LARGE SCALE GENOMIC DNA]</scope>
    <source>
        <strain evidence="2">Snail1</strain>
        <tissue evidence="2">Muscle</tissue>
    </source>
</reference>
<dbReference type="AlphaFoldDB" id="A0AAN9BWM9"/>
<dbReference type="Gene3D" id="1.10.533.10">
    <property type="entry name" value="Death Domain, Fas"/>
    <property type="match status" value="1"/>
</dbReference>
<dbReference type="InterPro" id="IPR000488">
    <property type="entry name" value="Death_dom"/>
</dbReference>
<feature type="domain" description="Death" evidence="1">
    <location>
        <begin position="257"/>
        <end position="325"/>
    </location>
</feature>
<dbReference type="GO" id="GO:0097191">
    <property type="term" value="P:extrinsic apoptotic signaling pathway"/>
    <property type="evidence" value="ECO:0007669"/>
    <property type="project" value="TreeGrafter"/>
</dbReference>